<dbReference type="PANTHER" id="PTHR10606">
    <property type="entry name" value="6-PHOSPHOFRUCTO-2-KINASE/FRUCTOSE-2,6-BISPHOSPHATASE"/>
    <property type="match status" value="1"/>
</dbReference>
<sequence length="80" mass="9066">MKALEAGELYKQKLAKFVTKRLKSERAASIWTSTLQRTILTAGPIGGFPKIQWRALDEIDAGVCDGMTYEEIKKNMPEEY</sequence>
<comment type="caution">
    <text evidence="1">The sequence shown here is derived from an EMBL/GenBank/DDBJ whole genome shotgun (WGS) entry which is preliminary data.</text>
</comment>
<dbReference type="GO" id="GO:0005829">
    <property type="term" value="C:cytosol"/>
    <property type="evidence" value="ECO:0007669"/>
    <property type="project" value="TreeGrafter"/>
</dbReference>
<dbReference type="GO" id="GO:0004331">
    <property type="term" value="F:fructose-2,6-bisphosphate 2-phosphatase activity"/>
    <property type="evidence" value="ECO:0007669"/>
    <property type="project" value="TreeGrafter"/>
</dbReference>
<keyword evidence="2" id="KW-1185">Reference proteome</keyword>
<protein>
    <submittedName>
        <fullName evidence="1">6-phosphofructo-2-kinase/fructose-26-bisphosphatase</fullName>
    </submittedName>
</protein>
<dbReference type="Pfam" id="PF00300">
    <property type="entry name" value="His_Phos_1"/>
    <property type="match status" value="1"/>
</dbReference>
<keyword evidence="1" id="KW-0808">Transferase</keyword>
<dbReference type="Gene3D" id="3.40.50.1240">
    <property type="entry name" value="Phosphoglycerate mutase-like"/>
    <property type="match status" value="1"/>
</dbReference>
<dbReference type="PIRSF" id="PIRSF000709">
    <property type="entry name" value="6PFK_2-Ptase"/>
    <property type="match status" value="1"/>
</dbReference>
<proteinExistence type="predicted"/>
<reference evidence="1 2" key="1">
    <citation type="journal article" date="2018" name="Front. Plant Sci.">
        <title>Red Clover (Trifolium pratense) and Zigzag Clover (T. medium) - A Picture of Genomic Similarities and Differences.</title>
        <authorList>
            <person name="Dluhosova J."/>
            <person name="Istvanek J."/>
            <person name="Nedelnik J."/>
            <person name="Repkova J."/>
        </authorList>
    </citation>
    <scope>NUCLEOTIDE SEQUENCE [LARGE SCALE GENOMIC DNA]</scope>
    <source>
        <strain evidence="2">cv. 10/8</strain>
        <tissue evidence="1">Leaf</tissue>
    </source>
</reference>
<dbReference type="InterPro" id="IPR003094">
    <property type="entry name" value="6Pfruct_kin"/>
</dbReference>
<dbReference type="Proteomes" id="UP000265520">
    <property type="component" value="Unassembled WGS sequence"/>
</dbReference>
<dbReference type="GO" id="GO:0006003">
    <property type="term" value="P:fructose 2,6-bisphosphate metabolic process"/>
    <property type="evidence" value="ECO:0007669"/>
    <property type="project" value="InterPro"/>
</dbReference>
<dbReference type="InterPro" id="IPR013078">
    <property type="entry name" value="His_Pase_superF_clade-1"/>
</dbReference>
<dbReference type="GO" id="GO:0003873">
    <property type="term" value="F:6-phosphofructo-2-kinase activity"/>
    <property type="evidence" value="ECO:0007669"/>
    <property type="project" value="TreeGrafter"/>
</dbReference>
<feature type="non-terminal residue" evidence="1">
    <location>
        <position position="80"/>
    </location>
</feature>
<accession>A0A392MEE8</accession>
<dbReference type="GO" id="GO:0005524">
    <property type="term" value="F:ATP binding"/>
    <property type="evidence" value="ECO:0007669"/>
    <property type="project" value="InterPro"/>
</dbReference>
<name>A0A392MEE8_9FABA</name>
<dbReference type="AlphaFoldDB" id="A0A392MEE8"/>
<dbReference type="EMBL" id="LXQA010007163">
    <property type="protein sequence ID" value="MCH84654.1"/>
    <property type="molecule type" value="Genomic_DNA"/>
</dbReference>
<dbReference type="PANTHER" id="PTHR10606:SF44">
    <property type="entry name" value="6-PHOSPHOFRUCTO 2-KINASE_FRUCTOSE 2,6-BISPHOSPHATASE LONG FORM"/>
    <property type="match status" value="1"/>
</dbReference>
<keyword evidence="1" id="KW-0418">Kinase</keyword>
<evidence type="ECO:0000313" key="1">
    <source>
        <dbReference type="EMBL" id="MCH84654.1"/>
    </source>
</evidence>
<dbReference type="SUPFAM" id="SSF53254">
    <property type="entry name" value="Phosphoglycerate mutase-like"/>
    <property type="match status" value="1"/>
</dbReference>
<evidence type="ECO:0000313" key="2">
    <source>
        <dbReference type="Proteomes" id="UP000265520"/>
    </source>
</evidence>
<gene>
    <name evidence="1" type="ORF">A2U01_0005488</name>
</gene>
<organism evidence="1 2">
    <name type="scientific">Trifolium medium</name>
    <dbReference type="NCBI Taxonomy" id="97028"/>
    <lineage>
        <taxon>Eukaryota</taxon>
        <taxon>Viridiplantae</taxon>
        <taxon>Streptophyta</taxon>
        <taxon>Embryophyta</taxon>
        <taxon>Tracheophyta</taxon>
        <taxon>Spermatophyta</taxon>
        <taxon>Magnoliopsida</taxon>
        <taxon>eudicotyledons</taxon>
        <taxon>Gunneridae</taxon>
        <taxon>Pentapetalae</taxon>
        <taxon>rosids</taxon>
        <taxon>fabids</taxon>
        <taxon>Fabales</taxon>
        <taxon>Fabaceae</taxon>
        <taxon>Papilionoideae</taxon>
        <taxon>50 kb inversion clade</taxon>
        <taxon>NPAAA clade</taxon>
        <taxon>Hologalegina</taxon>
        <taxon>IRL clade</taxon>
        <taxon>Trifolieae</taxon>
        <taxon>Trifolium</taxon>
    </lineage>
</organism>
<dbReference type="InterPro" id="IPR029033">
    <property type="entry name" value="His_PPase_superfam"/>
</dbReference>